<evidence type="ECO:0000256" key="1">
    <source>
        <dbReference type="SAM" id="MobiDB-lite"/>
    </source>
</evidence>
<evidence type="ECO:0000313" key="3">
    <source>
        <dbReference type="Proteomes" id="UP001152087"/>
    </source>
</evidence>
<evidence type="ECO:0000313" key="2">
    <source>
        <dbReference type="EMBL" id="KAJ4176503.1"/>
    </source>
</evidence>
<organism evidence="2 3">
    <name type="scientific">Fusarium falciforme</name>
    <dbReference type="NCBI Taxonomy" id="195108"/>
    <lineage>
        <taxon>Eukaryota</taxon>
        <taxon>Fungi</taxon>
        <taxon>Dikarya</taxon>
        <taxon>Ascomycota</taxon>
        <taxon>Pezizomycotina</taxon>
        <taxon>Sordariomycetes</taxon>
        <taxon>Hypocreomycetidae</taxon>
        <taxon>Hypocreales</taxon>
        <taxon>Nectriaceae</taxon>
        <taxon>Fusarium</taxon>
        <taxon>Fusarium solani species complex</taxon>
    </lineage>
</organism>
<accession>A0A9W8QU91</accession>
<reference evidence="2" key="1">
    <citation type="submission" date="2022-09" db="EMBL/GenBank/DDBJ databases">
        <title>Fusarium specimens isolated from Avocado Roots.</title>
        <authorList>
            <person name="Stajich J."/>
            <person name="Roper C."/>
            <person name="Heimlech-Rivalta G."/>
        </authorList>
    </citation>
    <scope>NUCLEOTIDE SEQUENCE</scope>
    <source>
        <strain evidence="2">A02</strain>
    </source>
</reference>
<gene>
    <name evidence="2" type="ORF">NW755_014374</name>
</gene>
<feature type="compositionally biased region" description="Basic and acidic residues" evidence="1">
    <location>
        <begin position="56"/>
        <end position="73"/>
    </location>
</feature>
<dbReference type="AlphaFoldDB" id="A0A9W8QU91"/>
<proteinExistence type="predicted"/>
<comment type="caution">
    <text evidence="2">The sequence shown here is derived from an EMBL/GenBank/DDBJ whole genome shotgun (WGS) entry which is preliminary data.</text>
</comment>
<feature type="region of interest" description="Disordered" evidence="1">
    <location>
        <begin position="1"/>
        <end position="73"/>
    </location>
</feature>
<keyword evidence="3" id="KW-1185">Reference proteome</keyword>
<feature type="non-terminal residue" evidence="2">
    <location>
        <position position="122"/>
    </location>
</feature>
<name>A0A9W8QU91_9HYPO</name>
<dbReference type="Proteomes" id="UP001152087">
    <property type="component" value="Unassembled WGS sequence"/>
</dbReference>
<protein>
    <submittedName>
        <fullName evidence="2">Uncharacterized protein</fullName>
    </submittedName>
</protein>
<sequence>MSTSSAAPGESRDQRPSGRLPPGIKPPLKTFERNQANHLGKQPPPITPHSSSQTDQARRPPQPEHHAQQAKQQLREELWLEYLDKEQVSVLFSGMSQAQVEVELDECLRYREPKRHEVRDVQ</sequence>
<dbReference type="EMBL" id="JAOQAV010000181">
    <property type="protein sequence ID" value="KAJ4176503.1"/>
    <property type="molecule type" value="Genomic_DNA"/>
</dbReference>